<dbReference type="AlphaFoldDB" id="A0A9P6LYS1"/>
<evidence type="ECO:0000313" key="2">
    <source>
        <dbReference type="EMBL" id="KAF9952326.1"/>
    </source>
</evidence>
<feature type="region of interest" description="Disordered" evidence="1">
    <location>
        <begin position="163"/>
        <end position="190"/>
    </location>
</feature>
<feature type="region of interest" description="Disordered" evidence="1">
    <location>
        <begin position="314"/>
        <end position="339"/>
    </location>
</feature>
<keyword evidence="3" id="KW-1185">Reference proteome</keyword>
<name>A0A9P6LYS1_9FUNG</name>
<evidence type="ECO:0000313" key="3">
    <source>
        <dbReference type="Proteomes" id="UP000749646"/>
    </source>
</evidence>
<dbReference type="EMBL" id="JAAAHW010006995">
    <property type="protein sequence ID" value="KAF9952326.1"/>
    <property type="molecule type" value="Genomic_DNA"/>
</dbReference>
<reference evidence="2" key="1">
    <citation type="journal article" date="2020" name="Fungal Divers.">
        <title>Resolving the Mortierellaceae phylogeny through synthesis of multi-gene phylogenetics and phylogenomics.</title>
        <authorList>
            <person name="Vandepol N."/>
            <person name="Liber J."/>
            <person name="Desiro A."/>
            <person name="Na H."/>
            <person name="Kennedy M."/>
            <person name="Barry K."/>
            <person name="Grigoriev I.V."/>
            <person name="Miller A.N."/>
            <person name="O'Donnell K."/>
            <person name="Stajich J.E."/>
            <person name="Bonito G."/>
        </authorList>
    </citation>
    <scope>NUCLEOTIDE SEQUENCE</scope>
    <source>
        <strain evidence="2">MES-2147</strain>
    </source>
</reference>
<proteinExistence type="predicted"/>
<sequence length="463" mass="51565">MEHALEEGKKSKKAATAVATTATGQKVVEHTWLPADLTDLGLDDSQVALLLSTVLMAIESCWQREFDAKQRAEKILVGSGGGGGAFHPFQIKILGLLLLRHLDQGELDRMAKKKKPLRFRYEIVVDHHHHHQDRSFSSPSSLSPECAQQLSLQQQLQKLVESATTTTTASAPLTKDNQGDQSASQEKDTRAKTIQALEMRSQYALLLQQQVQDLVQSIDTNGGFSPAAASNNLIYLKTRAEHLAVLNLACHLVAFSIETEHQNIEGTSDHQAQDHLRRRLDILAQAVDQLIPGPGSKAPRFSFGKDLVSLDMETVDKEKEEEEEEEEEEEQLDSELNTGRIRRRRPEGVARDVADRARLIEALFLVPLSKVLASSYEAIVDSSSKPTPRTISQANQFDSPIFKTETYLSVVKQKFGTQYGVRTKNLMTEGVPMDQYTAKDSMDRTIILDWLVQVGFNTLAVTR</sequence>
<dbReference type="Proteomes" id="UP000749646">
    <property type="component" value="Unassembled WGS sequence"/>
</dbReference>
<comment type="caution">
    <text evidence="2">The sequence shown here is derived from an EMBL/GenBank/DDBJ whole genome shotgun (WGS) entry which is preliminary data.</text>
</comment>
<evidence type="ECO:0000256" key="1">
    <source>
        <dbReference type="SAM" id="MobiDB-lite"/>
    </source>
</evidence>
<protein>
    <submittedName>
        <fullName evidence="2">Uncharacterized protein</fullName>
    </submittedName>
</protein>
<dbReference type="OrthoDB" id="10254310at2759"/>
<accession>A0A9P6LYS1</accession>
<organism evidence="2 3">
    <name type="scientific">Modicella reniformis</name>
    <dbReference type="NCBI Taxonomy" id="1440133"/>
    <lineage>
        <taxon>Eukaryota</taxon>
        <taxon>Fungi</taxon>
        <taxon>Fungi incertae sedis</taxon>
        <taxon>Mucoromycota</taxon>
        <taxon>Mortierellomycotina</taxon>
        <taxon>Mortierellomycetes</taxon>
        <taxon>Mortierellales</taxon>
        <taxon>Mortierellaceae</taxon>
        <taxon>Modicella</taxon>
    </lineage>
</organism>
<feature type="compositionally biased region" description="Polar residues" evidence="1">
    <location>
        <begin position="175"/>
        <end position="184"/>
    </location>
</feature>
<gene>
    <name evidence="2" type="ORF">BGZ65_005337</name>
</gene>
<feature type="compositionally biased region" description="Acidic residues" evidence="1">
    <location>
        <begin position="319"/>
        <end position="333"/>
    </location>
</feature>